<dbReference type="InterPro" id="IPR019819">
    <property type="entry name" value="Carboxylesterase_B_CS"/>
</dbReference>
<dbReference type="Pfam" id="PF00135">
    <property type="entry name" value="COesterase"/>
    <property type="match status" value="1"/>
</dbReference>
<dbReference type="PANTHER" id="PTHR43142:SF1">
    <property type="entry name" value="CARBOXYLIC ESTER HYDROLASE"/>
    <property type="match status" value="1"/>
</dbReference>
<dbReference type="Gene3D" id="3.40.50.1820">
    <property type="entry name" value="alpha/beta hydrolase"/>
    <property type="match status" value="1"/>
</dbReference>
<feature type="chain" id="PRO_5038167701" description="Carboxylic ester hydrolase" evidence="3">
    <location>
        <begin position="27"/>
        <end position="526"/>
    </location>
</feature>
<evidence type="ECO:0000256" key="2">
    <source>
        <dbReference type="ARBA" id="ARBA00022801"/>
    </source>
</evidence>
<keyword evidence="2 3" id="KW-0378">Hydrolase</keyword>
<dbReference type="InterPro" id="IPR029058">
    <property type="entry name" value="AB_hydrolase_fold"/>
</dbReference>
<evidence type="ECO:0000313" key="5">
    <source>
        <dbReference type="EMBL" id="QTC92303.1"/>
    </source>
</evidence>
<sequence>MPTRRTVIATAGTAALVAGLPGAGWAEGAAPIATTKHGRVRGAVDQGIKVFKGVRYGADTSTRRFQPAVAPEAWTEVRDALEYGAASPQKSEEPNQSEDCLFLNVWTPELRDGGKRPVMVYVHGGAHANGSGSSPLYDGVALCKRGDVVVVTLNHRLNVFGYNGLGQLLSPHGGGAYGASGSVGNLDLLLALRWVRDNIAEFGGDPGNVMVFGQSGGGAKLVTLMAMPSAAGLYHKVITMSGQHVTAMGPQHAALRMRVFLDRLGLTPERAGELAAVPTAKLVEALSMDDPIEKGGITFWSVMDHDTLPRHPFVPDAPAESAHIPMIIGNTHDEARAFTAGDARNFSLTWDTVAAKLAPEFVVDLNAQYVVDWYRRQFPQMSPVDVFFAAATCGRSRPGHLIQAQERARLGDKTWMYQLDFGSPVDPKLGAYHSFDIALAFDNCHQPTSKTGTGPEARAVAAKMSETFIAFARTGNPNSAAIPEWKPYDLQTRPTMVFDVETRSVDDPRAEERKLFQVAPFLKQGT</sequence>
<dbReference type="SUPFAM" id="SSF53474">
    <property type="entry name" value="alpha/beta-Hydrolases"/>
    <property type="match status" value="1"/>
</dbReference>
<comment type="similarity">
    <text evidence="1 3">Belongs to the type-B carboxylesterase/lipase family.</text>
</comment>
<name>A0A975GWW2_9CAUL</name>
<dbReference type="KEGG" id="bgoe:IFJ75_05260"/>
<evidence type="ECO:0000256" key="3">
    <source>
        <dbReference type="RuleBase" id="RU361235"/>
    </source>
</evidence>
<proteinExistence type="inferred from homology"/>
<dbReference type="PANTHER" id="PTHR43142">
    <property type="entry name" value="CARBOXYLIC ESTER HYDROLASE"/>
    <property type="match status" value="1"/>
</dbReference>
<evidence type="ECO:0000313" key="6">
    <source>
        <dbReference type="Proteomes" id="UP000663918"/>
    </source>
</evidence>
<feature type="signal peptide" evidence="3">
    <location>
        <begin position="1"/>
        <end position="26"/>
    </location>
</feature>
<dbReference type="EC" id="3.1.1.-" evidence="3"/>
<accession>A0A975GWW2</accession>
<dbReference type="Proteomes" id="UP000663918">
    <property type="component" value="Chromosome"/>
</dbReference>
<dbReference type="EMBL" id="CP062222">
    <property type="protein sequence ID" value="QTC92303.1"/>
    <property type="molecule type" value="Genomic_DNA"/>
</dbReference>
<dbReference type="PROSITE" id="PS00941">
    <property type="entry name" value="CARBOXYLESTERASE_B_2"/>
    <property type="match status" value="1"/>
</dbReference>
<organism evidence="5 6">
    <name type="scientific">Brevundimonas goettingensis</name>
    <dbReference type="NCBI Taxonomy" id="2774190"/>
    <lineage>
        <taxon>Bacteria</taxon>
        <taxon>Pseudomonadati</taxon>
        <taxon>Pseudomonadota</taxon>
        <taxon>Alphaproteobacteria</taxon>
        <taxon>Caulobacterales</taxon>
        <taxon>Caulobacteraceae</taxon>
        <taxon>Brevundimonas</taxon>
    </lineage>
</organism>
<dbReference type="RefSeq" id="WP_207931584.1">
    <property type="nucleotide sequence ID" value="NZ_CP062222.1"/>
</dbReference>
<dbReference type="InterPro" id="IPR019826">
    <property type="entry name" value="Carboxylesterase_B_AS"/>
</dbReference>
<feature type="domain" description="Carboxylesterase type B" evidence="4">
    <location>
        <begin position="30"/>
        <end position="508"/>
    </location>
</feature>
<dbReference type="InterPro" id="IPR006311">
    <property type="entry name" value="TAT_signal"/>
</dbReference>
<dbReference type="InterPro" id="IPR002018">
    <property type="entry name" value="CarbesteraseB"/>
</dbReference>
<dbReference type="AlphaFoldDB" id="A0A975GWW2"/>
<evidence type="ECO:0000259" key="4">
    <source>
        <dbReference type="Pfam" id="PF00135"/>
    </source>
</evidence>
<keyword evidence="6" id="KW-1185">Reference proteome</keyword>
<protein>
    <recommendedName>
        <fullName evidence="3">Carboxylic ester hydrolase</fullName>
        <ecNumber evidence="3">3.1.1.-</ecNumber>
    </recommendedName>
</protein>
<dbReference type="GO" id="GO:0016787">
    <property type="term" value="F:hydrolase activity"/>
    <property type="evidence" value="ECO:0007669"/>
    <property type="project" value="UniProtKB-KW"/>
</dbReference>
<evidence type="ECO:0000256" key="1">
    <source>
        <dbReference type="ARBA" id="ARBA00005964"/>
    </source>
</evidence>
<keyword evidence="3" id="KW-0732">Signal</keyword>
<reference evidence="5" key="1">
    <citation type="submission" date="2020-09" db="EMBL/GenBank/DDBJ databases">
        <title>Brevundimonas sp. LVF2 isolated from a puddle in Goettingen, Germany.</title>
        <authorList>
            <person name="Friedrich I."/>
            <person name="Klassen A."/>
            <person name="Hannes N."/>
            <person name="Schneider D."/>
            <person name="Hertel R."/>
            <person name="Daniel R."/>
        </authorList>
    </citation>
    <scope>NUCLEOTIDE SEQUENCE</scope>
    <source>
        <strain evidence="5">LVF2</strain>
    </source>
</reference>
<dbReference type="PROSITE" id="PS51318">
    <property type="entry name" value="TAT"/>
    <property type="match status" value="1"/>
</dbReference>
<gene>
    <name evidence="5" type="ORF">IFJ75_05260</name>
</gene>
<dbReference type="PROSITE" id="PS00122">
    <property type="entry name" value="CARBOXYLESTERASE_B_1"/>
    <property type="match status" value="1"/>
</dbReference>